<comment type="caution">
    <text evidence="2">The sequence shown here is derived from an EMBL/GenBank/DDBJ whole genome shotgun (WGS) entry which is preliminary data.</text>
</comment>
<dbReference type="EMBL" id="DF933829">
    <property type="protein sequence ID" value="GAM38446.1"/>
    <property type="molecule type" value="Genomic_DNA"/>
</dbReference>
<evidence type="ECO:0000256" key="1">
    <source>
        <dbReference type="SAM" id="SignalP"/>
    </source>
</evidence>
<feature type="chain" id="PRO_5027795525" evidence="1">
    <location>
        <begin position="18"/>
        <end position="215"/>
    </location>
</feature>
<name>A0A6V8HBG9_TALPI</name>
<organism evidence="2 3">
    <name type="scientific">Talaromyces pinophilus</name>
    <name type="common">Penicillium pinophilum</name>
    <dbReference type="NCBI Taxonomy" id="128442"/>
    <lineage>
        <taxon>Eukaryota</taxon>
        <taxon>Fungi</taxon>
        <taxon>Dikarya</taxon>
        <taxon>Ascomycota</taxon>
        <taxon>Pezizomycotina</taxon>
        <taxon>Eurotiomycetes</taxon>
        <taxon>Eurotiomycetidae</taxon>
        <taxon>Eurotiales</taxon>
        <taxon>Trichocomaceae</taxon>
        <taxon>Talaromyces</taxon>
        <taxon>Talaromyces sect. Talaromyces</taxon>
    </lineage>
</organism>
<protein>
    <submittedName>
        <fullName evidence="2">GPI anchored cell wall protein</fullName>
    </submittedName>
</protein>
<keyword evidence="3" id="KW-1185">Reference proteome</keyword>
<accession>A0A6V8HBG9</accession>
<feature type="signal peptide" evidence="1">
    <location>
        <begin position="1"/>
        <end position="17"/>
    </location>
</feature>
<reference evidence="3" key="1">
    <citation type="journal article" date="2015" name="Genome Announc.">
        <title>Draft genome sequence of Talaromyces cellulolyticus strain Y-94, a source of lignocellulosic biomass-degrading enzymes.</title>
        <authorList>
            <person name="Fujii T."/>
            <person name="Koike H."/>
            <person name="Sawayama S."/>
            <person name="Yano S."/>
            <person name="Inoue H."/>
        </authorList>
    </citation>
    <scope>NUCLEOTIDE SEQUENCE [LARGE SCALE GENOMIC DNA]</scope>
    <source>
        <strain evidence="3">Y-94</strain>
    </source>
</reference>
<keyword evidence="1" id="KW-0732">Signal</keyword>
<evidence type="ECO:0000313" key="3">
    <source>
        <dbReference type="Proteomes" id="UP000053095"/>
    </source>
</evidence>
<dbReference type="AlphaFoldDB" id="A0A6V8HBG9"/>
<dbReference type="Proteomes" id="UP000053095">
    <property type="component" value="Unassembled WGS sequence"/>
</dbReference>
<gene>
    <name evidence="2" type="ORF">TCE0_033r09174</name>
</gene>
<evidence type="ECO:0000313" key="2">
    <source>
        <dbReference type="EMBL" id="GAM38446.1"/>
    </source>
</evidence>
<sequence>MRFPTLLAAFMAAAVQGQDTSGQPTTTSAASSGSASSGTHIPIFGAGATTIPVSGVAGSIVKADSTATTIALNCLNDTSCAIGTKPLTLTQGPSTLVADIVTQADVEGNSGTISAAVACNIISSTQAATCIATATVSVGQGIAITTTITTTIPSSDINYEQLLITAGTEKLNSPSATHTPGGAAGFVAPPVPTGNMAIGVGGMAAAAVVALAGML</sequence>
<proteinExistence type="predicted"/>